<name>A0A073K0S6_9BACI</name>
<dbReference type="OrthoDB" id="2638799at2"/>
<feature type="transmembrane region" description="Helical" evidence="1">
    <location>
        <begin position="71"/>
        <end position="91"/>
    </location>
</feature>
<proteinExistence type="predicted"/>
<evidence type="ECO:0000313" key="2">
    <source>
        <dbReference type="EMBL" id="KEK20105.1"/>
    </source>
</evidence>
<dbReference type="InterPro" id="IPR025627">
    <property type="entry name" value="YfzA"/>
</dbReference>
<keyword evidence="1" id="KW-1133">Transmembrane helix</keyword>
<dbReference type="AlphaFoldDB" id="A0A073K0S6"/>
<dbReference type="RefSeq" id="WP_034637297.1">
    <property type="nucleotide sequence ID" value="NZ_CBCSJC010000003.1"/>
</dbReference>
<evidence type="ECO:0000313" key="3">
    <source>
        <dbReference type="Proteomes" id="UP000027822"/>
    </source>
</evidence>
<comment type="caution">
    <text evidence="2">The sequence shown here is derived from an EMBL/GenBank/DDBJ whole genome shotgun (WGS) entry which is preliminary data.</text>
</comment>
<reference evidence="2 3" key="1">
    <citation type="submission" date="2014-06" db="EMBL/GenBank/DDBJ databases">
        <title>Draft genome sequence of Bacillus manliponensis JCM 15802 (MCCC 1A00708).</title>
        <authorList>
            <person name="Lai Q."/>
            <person name="Liu Y."/>
            <person name="Shao Z."/>
        </authorList>
    </citation>
    <scope>NUCLEOTIDE SEQUENCE [LARGE SCALE GENOMIC DNA]</scope>
    <source>
        <strain evidence="2 3">JCM 15802</strain>
    </source>
</reference>
<dbReference type="EMBL" id="JOTN01000004">
    <property type="protein sequence ID" value="KEK20105.1"/>
    <property type="molecule type" value="Genomic_DNA"/>
</dbReference>
<gene>
    <name evidence="2" type="ORF">BAMA_16765</name>
</gene>
<evidence type="ECO:0008006" key="4">
    <source>
        <dbReference type="Google" id="ProtNLM"/>
    </source>
</evidence>
<feature type="transmembrane region" description="Helical" evidence="1">
    <location>
        <begin position="20"/>
        <end position="39"/>
    </location>
</feature>
<sequence>MAQIQKEERPSRVRNWMKIIGVFLILQCIFIICDMFSWAPNLNDEGISVVNKLSEWKLFAQWFTPYNTVEFNILTAILTVILLPAACISAITDKK</sequence>
<keyword evidence="1" id="KW-0472">Membrane</keyword>
<keyword evidence="3" id="KW-1185">Reference proteome</keyword>
<keyword evidence="1" id="KW-0812">Transmembrane</keyword>
<protein>
    <recommendedName>
        <fullName evidence="4">YfzA-like protein</fullName>
    </recommendedName>
</protein>
<organism evidence="2 3">
    <name type="scientific">Bacillus manliponensis</name>
    <dbReference type="NCBI Taxonomy" id="574376"/>
    <lineage>
        <taxon>Bacteria</taxon>
        <taxon>Bacillati</taxon>
        <taxon>Bacillota</taxon>
        <taxon>Bacilli</taxon>
        <taxon>Bacillales</taxon>
        <taxon>Bacillaceae</taxon>
        <taxon>Bacillus</taxon>
        <taxon>Bacillus cereus group</taxon>
    </lineage>
</organism>
<dbReference type="eggNOG" id="ENOG502ZUXF">
    <property type="taxonomic scope" value="Bacteria"/>
</dbReference>
<accession>A0A073K0S6</accession>
<dbReference type="Proteomes" id="UP000027822">
    <property type="component" value="Unassembled WGS sequence"/>
</dbReference>
<evidence type="ECO:0000256" key="1">
    <source>
        <dbReference type="SAM" id="Phobius"/>
    </source>
</evidence>
<dbReference type="Pfam" id="PF14118">
    <property type="entry name" value="YfzA"/>
    <property type="match status" value="1"/>
</dbReference>